<gene>
    <name evidence="2" type="ORF">GPUH_LOCUS28</name>
</gene>
<dbReference type="WBParaSite" id="GPUH_0000002701-mRNA-1">
    <property type="protein sequence ID" value="GPUH_0000002701-mRNA-1"/>
    <property type="gene ID" value="GPUH_0000002701"/>
</dbReference>
<accession>A0A183CU87</accession>
<evidence type="ECO:0000256" key="1">
    <source>
        <dbReference type="SAM" id="SignalP"/>
    </source>
</evidence>
<reference evidence="2 3" key="2">
    <citation type="submission" date="2018-11" db="EMBL/GenBank/DDBJ databases">
        <authorList>
            <consortium name="Pathogen Informatics"/>
        </authorList>
    </citation>
    <scope>NUCLEOTIDE SEQUENCE [LARGE SCALE GENOMIC DNA]</scope>
</reference>
<dbReference type="OrthoDB" id="5783790at2759"/>
<organism evidence="4">
    <name type="scientific">Gongylonema pulchrum</name>
    <dbReference type="NCBI Taxonomy" id="637853"/>
    <lineage>
        <taxon>Eukaryota</taxon>
        <taxon>Metazoa</taxon>
        <taxon>Ecdysozoa</taxon>
        <taxon>Nematoda</taxon>
        <taxon>Chromadorea</taxon>
        <taxon>Rhabditida</taxon>
        <taxon>Spirurina</taxon>
        <taxon>Spiruromorpha</taxon>
        <taxon>Spiruroidea</taxon>
        <taxon>Gongylonematidae</taxon>
        <taxon>Gongylonema</taxon>
    </lineage>
</organism>
<evidence type="ECO:0000313" key="4">
    <source>
        <dbReference type="WBParaSite" id="GPUH_0000002701-mRNA-1"/>
    </source>
</evidence>
<proteinExistence type="predicted"/>
<evidence type="ECO:0000313" key="3">
    <source>
        <dbReference type="Proteomes" id="UP000271098"/>
    </source>
</evidence>
<protein>
    <submittedName>
        <fullName evidence="2 4">Uncharacterized protein</fullName>
    </submittedName>
</protein>
<dbReference type="AlphaFoldDB" id="A0A183CU87"/>
<feature type="signal peptide" evidence="1">
    <location>
        <begin position="1"/>
        <end position="21"/>
    </location>
</feature>
<dbReference type="EMBL" id="UYRT01000018">
    <property type="protein sequence ID" value="VDK27110.1"/>
    <property type="molecule type" value="Genomic_DNA"/>
</dbReference>
<name>A0A183CU87_9BILA</name>
<feature type="chain" id="PRO_5043138417" evidence="1">
    <location>
        <begin position="22"/>
        <end position="334"/>
    </location>
</feature>
<keyword evidence="1" id="KW-0732">Signal</keyword>
<sequence>MTFMDCMRLLTLWHVAQQTTAFYHIAPERPISLSMEACSHERRPLSDGAMIFFPETVRFCGSFYTNKQRSDYDKDVRRCANLQSTVLISWHETESQNTCELEYKGYQQEYRISPDLGYYIGCQKAISQYISQLAVREVSPTNISNENCPLRKLPTTYEGYVACDFARGKWYEMFFKSAIRYEIHHRKVYRTFWSNYSSTFLIRPNFLIKTNATETEWLSKLISLRVRPISLLIRYRIRQSTHVHYVNLVSNRTVEGWMMDTFVLVPSQAIHELCYQMSWEPYEHHLEHCIPFQIDEKCLQRSNEAHSLTHNKIQLTTAAAAATALAFLSLTASH</sequence>
<reference evidence="4" key="1">
    <citation type="submission" date="2016-06" db="UniProtKB">
        <authorList>
            <consortium name="WormBaseParasite"/>
        </authorList>
    </citation>
    <scope>IDENTIFICATION</scope>
</reference>
<evidence type="ECO:0000313" key="2">
    <source>
        <dbReference type="EMBL" id="VDK27110.1"/>
    </source>
</evidence>
<dbReference type="Proteomes" id="UP000271098">
    <property type="component" value="Unassembled WGS sequence"/>
</dbReference>
<keyword evidence="3" id="KW-1185">Reference proteome</keyword>